<dbReference type="PANTHER" id="PTHR43172">
    <property type="entry name" value="ADENYLOSUCCINATE LYASE"/>
    <property type="match status" value="1"/>
</dbReference>
<dbReference type="PRINTS" id="PR00145">
    <property type="entry name" value="ARGSUCLYASE"/>
</dbReference>
<dbReference type="Pfam" id="PF10397">
    <property type="entry name" value="ADSL_C"/>
    <property type="match status" value="1"/>
</dbReference>
<keyword evidence="1 4" id="KW-0456">Lyase</keyword>
<reference evidence="4 5" key="1">
    <citation type="journal article" date="2023" name="Int. J. Syst. Evol. Microbiol.">
        <title>Arthrobacter vasquezii sp. nov., isolated from a soil sample from Union Glacier, Antarctica.</title>
        <authorList>
            <person name="Valenzuela-Ibaceta F."/>
            <person name="Carrasco V."/>
            <person name="Lagos-Moraga S."/>
            <person name="Dietz-Vargas C."/>
            <person name="Navarro C.A."/>
            <person name="Perez-Donoso J.M."/>
        </authorList>
    </citation>
    <scope>NUCLEOTIDE SEQUENCE [LARGE SCALE GENOMIC DNA]</scope>
    <source>
        <strain evidence="4 5">EH-1B-1</strain>
    </source>
</reference>
<sequence>MTRVIVEQSIDHPPECGHSFDQSIDQGGSMNTSISTDKQPFSLLTCLYGDAEMSETLSAERLVEFWLKTEQALARAQAQAGVISPEHASAISALTVGQLDISALWDGAQNVGYPILGLVRQMSALLPEGANGRVHFAATTQDIMDTGTVLQVSAAADLLLKRVQTVGNLLAAHTREHRSTVMAGRTHGQQAVPTTFGAHLAPLLAEFTRAISRLESARHGVAKLSLYGAGGTSAAAGESSRKVRALMAEELSLAADDVPWHTSRDSLIVLGQVASLLASACARLARNVIDLSRTEIAEIQEAAGLHRGASSTMPQKANPILAEGIIGMSAVVAPLVSSLARASEIPQERAAGEWQIEWHVLPQVLLLSSSCLTASAELLDGLRVDSVRMRENLNQDGGLIMAEAYMFQLAGALGRETAHDIVYAAARDVRDQGGTLGDAVAAELSRQGHAGSAVSPIDPSDYLGEAANIADMAVRQWKEKDLSGFEAESASFEVKELV</sequence>
<dbReference type="InterPro" id="IPR019468">
    <property type="entry name" value="AdenyloSucc_lyase_C"/>
</dbReference>
<dbReference type="Gene3D" id="1.20.200.10">
    <property type="entry name" value="Fumarase/aspartase (Central domain)"/>
    <property type="match status" value="1"/>
</dbReference>
<name>A0ABT6CUQ8_9MICC</name>
<comment type="caution">
    <text evidence="4">The sequence shown here is derived from an EMBL/GenBank/DDBJ whole genome shotgun (WGS) entry which is preliminary data.</text>
</comment>
<feature type="domain" description="Adenylosuccinate lyase C-terminal" evidence="3">
    <location>
        <begin position="397"/>
        <end position="474"/>
    </location>
</feature>
<evidence type="ECO:0000313" key="5">
    <source>
        <dbReference type="Proteomes" id="UP001220456"/>
    </source>
</evidence>
<organism evidence="4 5">
    <name type="scientific">Arthrobacter vasquezii</name>
    <dbReference type="NCBI Taxonomy" id="2977629"/>
    <lineage>
        <taxon>Bacteria</taxon>
        <taxon>Bacillati</taxon>
        <taxon>Actinomycetota</taxon>
        <taxon>Actinomycetes</taxon>
        <taxon>Micrococcales</taxon>
        <taxon>Micrococcaceae</taxon>
        <taxon>Arthrobacter</taxon>
    </lineage>
</organism>
<dbReference type="PRINTS" id="PR00149">
    <property type="entry name" value="FUMRATELYASE"/>
</dbReference>
<evidence type="ECO:0000256" key="1">
    <source>
        <dbReference type="ARBA" id="ARBA00023239"/>
    </source>
</evidence>
<gene>
    <name evidence="4" type="ORF">P4U43_07430</name>
</gene>
<dbReference type="InterPro" id="IPR000362">
    <property type="entry name" value="Fumarate_lyase_fam"/>
</dbReference>
<proteinExistence type="inferred from homology"/>
<accession>A0ABT6CUQ8</accession>
<dbReference type="Pfam" id="PF00206">
    <property type="entry name" value="Lyase_1"/>
    <property type="match status" value="1"/>
</dbReference>
<evidence type="ECO:0000313" key="4">
    <source>
        <dbReference type="EMBL" id="MDF9277618.1"/>
    </source>
</evidence>
<evidence type="ECO:0000259" key="3">
    <source>
        <dbReference type="SMART" id="SM00998"/>
    </source>
</evidence>
<protein>
    <submittedName>
        <fullName evidence="4">Lyase family protein</fullName>
    </submittedName>
</protein>
<dbReference type="SMART" id="SM00998">
    <property type="entry name" value="ADSL_C"/>
    <property type="match status" value="1"/>
</dbReference>
<dbReference type="PANTHER" id="PTHR43172:SF2">
    <property type="entry name" value="ADENYLOSUCCINATE LYASE C-TERMINAL DOMAIN-CONTAINING PROTEIN"/>
    <property type="match status" value="1"/>
</dbReference>
<dbReference type="SUPFAM" id="SSF48557">
    <property type="entry name" value="L-aspartase-like"/>
    <property type="match status" value="1"/>
</dbReference>
<dbReference type="GO" id="GO:0016829">
    <property type="term" value="F:lyase activity"/>
    <property type="evidence" value="ECO:0007669"/>
    <property type="project" value="UniProtKB-KW"/>
</dbReference>
<dbReference type="InterPro" id="IPR008948">
    <property type="entry name" value="L-Aspartase-like"/>
</dbReference>
<dbReference type="Gene3D" id="1.10.40.30">
    <property type="entry name" value="Fumarase/aspartase (C-terminal domain)"/>
    <property type="match status" value="1"/>
</dbReference>
<evidence type="ECO:0000256" key="2">
    <source>
        <dbReference type="ARBA" id="ARBA00034772"/>
    </source>
</evidence>
<dbReference type="InterPro" id="IPR022761">
    <property type="entry name" value="Fumarate_lyase_N"/>
</dbReference>
<dbReference type="RefSeq" id="WP_277358147.1">
    <property type="nucleotide sequence ID" value="NZ_JAROKN010000013.1"/>
</dbReference>
<comment type="similarity">
    <text evidence="2">Belongs to the class-II fumarase/aspartase family.</text>
</comment>
<dbReference type="EMBL" id="JAROKN010000013">
    <property type="protein sequence ID" value="MDF9277618.1"/>
    <property type="molecule type" value="Genomic_DNA"/>
</dbReference>
<dbReference type="Proteomes" id="UP001220456">
    <property type="component" value="Unassembled WGS sequence"/>
</dbReference>
<keyword evidence="5" id="KW-1185">Reference proteome</keyword>